<proteinExistence type="predicted"/>
<keyword evidence="2" id="KW-1185">Reference proteome</keyword>
<protein>
    <submittedName>
        <fullName evidence="1">Terminase</fullName>
    </submittedName>
</protein>
<evidence type="ECO:0000313" key="1">
    <source>
        <dbReference type="EMBL" id="WSE26120.1"/>
    </source>
</evidence>
<organism evidence="1 2">
    <name type="scientific">Amycolatopsis rhabdoformis</name>
    <dbReference type="NCBI Taxonomy" id="1448059"/>
    <lineage>
        <taxon>Bacteria</taxon>
        <taxon>Bacillati</taxon>
        <taxon>Actinomycetota</taxon>
        <taxon>Actinomycetes</taxon>
        <taxon>Pseudonocardiales</taxon>
        <taxon>Pseudonocardiaceae</taxon>
        <taxon>Amycolatopsis</taxon>
    </lineage>
</organism>
<dbReference type="Proteomes" id="UP001330812">
    <property type="component" value="Chromosome"/>
</dbReference>
<evidence type="ECO:0000313" key="2">
    <source>
        <dbReference type="Proteomes" id="UP001330812"/>
    </source>
</evidence>
<name>A0ABZ1HVM0_9PSEU</name>
<gene>
    <name evidence="1" type="ORF">VSH64_24915</name>
</gene>
<reference evidence="1 2" key="1">
    <citation type="journal article" date="2015" name="Int. J. Syst. Evol. Microbiol.">
        <title>Amycolatopsis rhabdoformis sp. nov., an actinomycete isolated from a tropical forest soil.</title>
        <authorList>
            <person name="Souza W.R."/>
            <person name="Silva R.E."/>
            <person name="Goodfellow M."/>
            <person name="Busarakam K."/>
            <person name="Figueiro F.S."/>
            <person name="Ferreira D."/>
            <person name="Rodrigues-Filho E."/>
            <person name="Moraes L.A.B."/>
            <person name="Zucchi T.D."/>
        </authorList>
    </citation>
    <scope>NUCLEOTIDE SEQUENCE [LARGE SCALE GENOMIC DNA]</scope>
    <source>
        <strain evidence="1 2">NCIMB 14900</strain>
    </source>
</reference>
<dbReference type="EMBL" id="CP142149">
    <property type="protein sequence ID" value="WSE26120.1"/>
    <property type="molecule type" value="Genomic_DNA"/>
</dbReference>
<accession>A0ABZ1HVM0</accession>
<dbReference type="RefSeq" id="WP_326565088.1">
    <property type="nucleotide sequence ID" value="NZ_CP142149.1"/>
</dbReference>
<sequence>MPGLIVPPFDEEPWPTLGPQVVDLIEDGATFGPGDLRGEPAVVDDEKRALIYRAYEIFPRGHPKEGRRRFKEVDISLRKGTAKTELAAWVAWAELHPEGPVRFDGWDADGEPVGRPVRDPYIPMVAYTEEQTEELAYAALKVMCEEGDHAYLFDAALERITRVDGSGKAVALAAAPDSRDGARTTFQHFDESHRMKTARLLLAHQTMMANIPKRPIADPWSLSTTTAGVPGEGSVAETEKQMAEDIAAGKAKNPQFFFFHREAGKQHDLETEDGLRAAIVEASGPAVAAWSDIDSIAALYTKPSTDKAYFERVWLNRWVASSRQVFNPVRWAKELARPGMIPDDEPIVVGFDGARWRDACGFIGTHIETGLQMPLASWENDALTDDWEVTDEQVDGALAEIMKRWSVFLVYADPPRFEANVAKWSGNYGEKKVVEWYTNRPRQIGQAMRAYKTAQTTGEVTNNGDERFARHISNARKGDLNVLDDDDTPLWTIYKERPDSPLFIDLAMAGCISWQARLDALAKGGWQKKQRRKVIAMG</sequence>